<dbReference type="Proteomes" id="UP001060336">
    <property type="component" value="Chromosome"/>
</dbReference>
<evidence type="ECO:0000313" key="1">
    <source>
        <dbReference type="EMBL" id="UUX49121.1"/>
    </source>
</evidence>
<organism evidence="1 2">
    <name type="scientific">Nisaea acidiphila</name>
    <dbReference type="NCBI Taxonomy" id="1862145"/>
    <lineage>
        <taxon>Bacteria</taxon>
        <taxon>Pseudomonadati</taxon>
        <taxon>Pseudomonadota</taxon>
        <taxon>Alphaproteobacteria</taxon>
        <taxon>Rhodospirillales</taxon>
        <taxon>Thalassobaculaceae</taxon>
        <taxon>Nisaea</taxon>
    </lineage>
</organism>
<dbReference type="KEGG" id="naci:NUH88_17165"/>
<dbReference type="AlphaFoldDB" id="A0A9J7ARB6"/>
<evidence type="ECO:0000313" key="2">
    <source>
        <dbReference type="Proteomes" id="UP001060336"/>
    </source>
</evidence>
<accession>A0A9J7ARB6</accession>
<dbReference type="RefSeq" id="WP_257767622.1">
    <property type="nucleotide sequence ID" value="NZ_CP102480.1"/>
</dbReference>
<name>A0A9J7ARB6_9PROT</name>
<protein>
    <submittedName>
        <fullName evidence="1">Uncharacterized protein</fullName>
    </submittedName>
</protein>
<keyword evidence="2" id="KW-1185">Reference proteome</keyword>
<proteinExistence type="predicted"/>
<sequence>MAKNIVNFPIKHSRAIGGEEAVSIDEADLFGVWGRKDRRFVFFNIEELDQERLSNLLMKNSVSCVFDFRAKPVFENPKFHHREVIEYFTKYHVSYFDSALLTHVSGADENDFSVEKLKIFLSSRIISGLVVFIVDERLVKGINKNSIRGFIKHNNPDFLEVSPSSVIV</sequence>
<reference evidence="1" key="1">
    <citation type="submission" date="2022-08" db="EMBL/GenBank/DDBJ databases">
        <title>Nisaea acidiphila sp. nov., isolated from a marine algal debris and emended description of the genus Nisaea Urios et al. 2008.</title>
        <authorList>
            <person name="Kwon K."/>
        </authorList>
    </citation>
    <scope>NUCLEOTIDE SEQUENCE</scope>
    <source>
        <strain evidence="1">MEBiC11861</strain>
    </source>
</reference>
<dbReference type="EMBL" id="CP102480">
    <property type="protein sequence ID" value="UUX49121.1"/>
    <property type="molecule type" value="Genomic_DNA"/>
</dbReference>
<gene>
    <name evidence="1" type="ORF">NUH88_17165</name>
</gene>